<protein>
    <submittedName>
        <fullName evidence="3">Uncharacterized protein</fullName>
    </submittedName>
</protein>
<dbReference type="Proteomes" id="UP000887540">
    <property type="component" value="Unplaced"/>
</dbReference>
<dbReference type="WBParaSite" id="ACRNAN_Path_660.g2478.t1">
    <property type="protein sequence ID" value="ACRNAN_Path_660.g2478.t1"/>
    <property type="gene ID" value="ACRNAN_Path_660.g2478"/>
</dbReference>
<accession>A0A914C9L6</accession>
<evidence type="ECO:0000313" key="3">
    <source>
        <dbReference type="WBParaSite" id="ACRNAN_Path_660.g2478.t1"/>
    </source>
</evidence>
<sequence>MRRLSNVSSNDTSTSGKKFVPWEPSKPSIQNKSLPQLIPYSLPKSSGSNETLDEELISQIRNKRNGVYYQNGFTHSGHQSESNELENKTCNGNVHAESPSSINETLQRELEIEREVNQELKKLLVAALSEDVQCHVQSLAEDKVRLAKKMDKFAYHVSMDAERVNELCIENNIWRCKYLAMGIKADELSYSLHRAVAYLKN</sequence>
<organism evidence="2 3">
    <name type="scientific">Acrobeloides nanus</name>
    <dbReference type="NCBI Taxonomy" id="290746"/>
    <lineage>
        <taxon>Eukaryota</taxon>
        <taxon>Metazoa</taxon>
        <taxon>Ecdysozoa</taxon>
        <taxon>Nematoda</taxon>
        <taxon>Chromadorea</taxon>
        <taxon>Rhabditida</taxon>
        <taxon>Tylenchina</taxon>
        <taxon>Cephalobomorpha</taxon>
        <taxon>Cephaloboidea</taxon>
        <taxon>Cephalobidae</taxon>
        <taxon>Acrobeloides</taxon>
    </lineage>
</organism>
<evidence type="ECO:0000313" key="2">
    <source>
        <dbReference type="Proteomes" id="UP000887540"/>
    </source>
</evidence>
<proteinExistence type="predicted"/>
<dbReference type="InterPro" id="IPR027095">
    <property type="entry name" value="Golgin-45"/>
</dbReference>
<dbReference type="GO" id="GO:0007030">
    <property type="term" value="P:Golgi organization"/>
    <property type="evidence" value="ECO:0007669"/>
    <property type="project" value="InterPro"/>
</dbReference>
<feature type="compositionally biased region" description="Polar residues" evidence="1">
    <location>
        <begin position="1"/>
        <end position="16"/>
    </location>
</feature>
<feature type="region of interest" description="Disordered" evidence="1">
    <location>
        <begin position="1"/>
        <end position="49"/>
    </location>
</feature>
<evidence type="ECO:0000256" key="1">
    <source>
        <dbReference type="SAM" id="MobiDB-lite"/>
    </source>
</evidence>
<dbReference type="GO" id="GO:0043001">
    <property type="term" value="P:Golgi to plasma membrane protein transport"/>
    <property type="evidence" value="ECO:0007669"/>
    <property type="project" value="InterPro"/>
</dbReference>
<reference evidence="3" key="1">
    <citation type="submission" date="2022-11" db="UniProtKB">
        <authorList>
            <consortium name="WormBaseParasite"/>
        </authorList>
    </citation>
    <scope>IDENTIFICATION</scope>
</reference>
<dbReference type="PANTHER" id="PTHR13066:SF2">
    <property type="entry name" value="GOLGIN-45"/>
    <property type="match status" value="1"/>
</dbReference>
<dbReference type="GO" id="GO:0000139">
    <property type="term" value="C:Golgi membrane"/>
    <property type="evidence" value="ECO:0007669"/>
    <property type="project" value="TreeGrafter"/>
</dbReference>
<name>A0A914C9L6_9BILA</name>
<dbReference type="PANTHER" id="PTHR13066">
    <property type="entry name" value="BASIC LEUCINE ZIPPER NUCLEAR FACTOR 1 BLZF1 PROTEIN"/>
    <property type="match status" value="1"/>
</dbReference>
<dbReference type="AlphaFoldDB" id="A0A914C9L6"/>
<keyword evidence="2" id="KW-1185">Reference proteome</keyword>